<keyword evidence="6" id="KW-1185">Reference proteome</keyword>
<dbReference type="Gene3D" id="1.25.40.20">
    <property type="entry name" value="Ankyrin repeat-containing domain"/>
    <property type="match status" value="1"/>
</dbReference>
<dbReference type="InterPro" id="IPR036770">
    <property type="entry name" value="Ankyrin_rpt-contain_sf"/>
</dbReference>
<feature type="chain" id="PRO_5047066411" evidence="4">
    <location>
        <begin position="21"/>
        <end position="197"/>
    </location>
</feature>
<keyword evidence="2 3" id="KW-0040">ANK repeat</keyword>
<proteinExistence type="predicted"/>
<organism evidence="5 6">
    <name type="scientific">Rheinheimera tilapiae</name>
    <dbReference type="NCBI Taxonomy" id="875043"/>
    <lineage>
        <taxon>Bacteria</taxon>
        <taxon>Pseudomonadati</taxon>
        <taxon>Pseudomonadota</taxon>
        <taxon>Gammaproteobacteria</taxon>
        <taxon>Chromatiales</taxon>
        <taxon>Chromatiaceae</taxon>
        <taxon>Rheinheimera</taxon>
    </lineage>
</organism>
<evidence type="ECO:0000313" key="6">
    <source>
        <dbReference type="Proteomes" id="UP001589813"/>
    </source>
</evidence>
<protein>
    <submittedName>
        <fullName evidence="5">Ankyrin repeat domain-containing protein</fullName>
    </submittedName>
</protein>
<evidence type="ECO:0000256" key="4">
    <source>
        <dbReference type="SAM" id="SignalP"/>
    </source>
</evidence>
<accession>A0ABV6BJV8</accession>
<feature type="signal peptide" evidence="4">
    <location>
        <begin position="1"/>
        <end position="20"/>
    </location>
</feature>
<dbReference type="RefSeq" id="WP_377246291.1">
    <property type="nucleotide sequence ID" value="NZ_JBHLXP010000004.1"/>
</dbReference>
<dbReference type="PROSITE" id="PS50297">
    <property type="entry name" value="ANK_REP_REGION"/>
    <property type="match status" value="1"/>
</dbReference>
<name>A0ABV6BJV8_9GAMM</name>
<evidence type="ECO:0000256" key="3">
    <source>
        <dbReference type="PROSITE-ProRule" id="PRU00023"/>
    </source>
</evidence>
<dbReference type="PROSITE" id="PS50088">
    <property type="entry name" value="ANK_REPEAT"/>
    <property type="match status" value="1"/>
</dbReference>
<comment type="caution">
    <text evidence="5">The sequence shown here is derived from an EMBL/GenBank/DDBJ whole genome shotgun (WGS) entry which is preliminary data.</text>
</comment>
<gene>
    <name evidence="5" type="ORF">ACFFJP_15885</name>
</gene>
<keyword evidence="1" id="KW-0677">Repeat</keyword>
<dbReference type="PANTHER" id="PTHR24166:SF48">
    <property type="entry name" value="PROTEIN VAPYRIN"/>
    <property type="match status" value="1"/>
</dbReference>
<evidence type="ECO:0000256" key="1">
    <source>
        <dbReference type="ARBA" id="ARBA00022737"/>
    </source>
</evidence>
<keyword evidence="4" id="KW-0732">Signal</keyword>
<dbReference type="InterPro" id="IPR002110">
    <property type="entry name" value="Ankyrin_rpt"/>
</dbReference>
<feature type="repeat" description="ANK" evidence="3">
    <location>
        <begin position="83"/>
        <end position="115"/>
    </location>
</feature>
<dbReference type="SUPFAM" id="SSF48403">
    <property type="entry name" value="Ankyrin repeat"/>
    <property type="match status" value="1"/>
</dbReference>
<dbReference type="InterPro" id="IPR050889">
    <property type="entry name" value="Dendritic_Spine_Reg/Scaffold"/>
</dbReference>
<evidence type="ECO:0000256" key="2">
    <source>
        <dbReference type="ARBA" id="ARBA00023043"/>
    </source>
</evidence>
<dbReference type="Proteomes" id="UP001589813">
    <property type="component" value="Unassembled WGS sequence"/>
</dbReference>
<reference evidence="5 6" key="1">
    <citation type="submission" date="2024-09" db="EMBL/GenBank/DDBJ databases">
        <authorList>
            <person name="Sun Q."/>
            <person name="Mori K."/>
        </authorList>
    </citation>
    <scope>NUCLEOTIDE SEQUENCE [LARGE SCALE GENOMIC DNA]</scope>
    <source>
        <strain evidence="5 6">KCTC 23315</strain>
    </source>
</reference>
<dbReference type="EMBL" id="JBHLXP010000004">
    <property type="protein sequence ID" value="MFC0049780.1"/>
    <property type="molecule type" value="Genomic_DNA"/>
</dbReference>
<dbReference type="Pfam" id="PF12796">
    <property type="entry name" value="Ank_2"/>
    <property type="match status" value="1"/>
</dbReference>
<dbReference type="PANTHER" id="PTHR24166">
    <property type="entry name" value="ROLLING PEBBLES, ISOFORM B"/>
    <property type="match status" value="1"/>
</dbReference>
<evidence type="ECO:0000313" key="5">
    <source>
        <dbReference type="EMBL" id="MFC0049780.1"/>
    </source>
</evidence>
<sequence>MKTKRQLAAALFVLMFADVAADPLQPPAQMATAKAAEQKVAPQQTATLAELSRYFFAAARTGEMAVLKEFLQAGFPVDMPNDGSYTALMIAAYQGQATAVDLLLKAGADACIRDKRGHTALMGAMIKAEWGIARQLYAIDCDQENTAKATDAITDKSQMTAAQFAEKFGQSEKFKALATELQSAKTKDASTSAAGQP</sequence>